<evidence type="ECO:0000313" key="8">
    <source>
        <dbReference type="EMBL" id="RDC61304.1"/>
    </source>
</evidence>
<dbReference type="OrthoDB" id="9772644at2"/>
<feature type="domain" description="DUF5935" evidence="7">
    <location>
        <begin position="1"/>
        <end position="193"/>
    </location>
</feature>
<comment type="caution">
    <text evidence="8">The sequence shown here is derived from an EMBL/GenBank/DDBJ whole genome shotgun (WGS) entry which is preliminary data.</text>
</comment>
<gene>
    <name evidence="8" type="ORF">HME9302_02525</name>
</gene>
<evidence type="ECO:0000256" key="3">
    <source>
        <dbReference type="ARBA" id="ARBA00022989"/>
    </source>
</evidence>
<protein>
    <recommendedName>
        <fullName evidence="10">O-glycosylation ligase, exosortase A system-associated</fullName>
    </recommendedName>
</protein>
<keyword evidence="4 5" id="KW-0472">Membrane</keyword>
<accession>A0A369Q9B8</accession>
<dbReference type="EMBL" id="QBKA01000002">
    <property type="protein sequence ID" value="RDC61304.1"/>
    <property type="molecule type" value="Genomic_DNA"/>
</dbReference>
<feature type="transmembrane region" description="Helical" evidence="5">
    <location>
        <begin position="199"/>
        <end position="215"/>
    </location>
</feature>
<evidence type="ECO:0000256" key="2">
    <source>
        <dbReference type="ARBA" id="ARBA00022692"/>
    </source>
</evidence>
<feature type="domain" description="O-antigen ligase-related" evidence="6">
    <location>
        <begin position="208"/>
        <end position="360"/>
    </location>
</feature>
<evidence type="ECO:0000256" key="1">
    <source>
        <dbReference type="ARBA" id="ARBA00004141"/>
    </source>
</evidence>
<evidence type="ECO:0000259" key="6">
    <source>
        <dbReference type="Pfam" id="PF04932"/>
    </source>
</evidence>
<dbReference type="GO" id="GO:0016020">
    <property type="term" value="C:membrane"/>
    <property type="evidence" value="ECO:0007669"/>
    <property type="project" value="UniProtKB-SubCell"/>
</dbReference>
<dbReference type="Pfam" id="PF19358">
    <property type="entry name" value="DUF5935"/>
    <property type="match status" value="1"/>
</dbReference>
<dbReference type="Pfam" id="PF04932">
    <property type="entry name" value="Wzy_C"/>
    <property type="match status" value="1"/>
</dbReference>
<evidence type="ECO:0008006" key="10">
    <source>
        <dbReference type="Google" id="ProtNLM"/>
    </source>
</evidence>
<dbReference type="AlphaFoldDB" id="A0A369Q9B8"/>
<feature type="transmembrane region" description="Helical" evidence="5">
    <location>
        <begin position="352"/>
        <end position="370"/>
    </location>
</feature>
<feature type="transmembrane region" description="Helical" evidence="5">
    <location>
        <begin position="76"/>
        <end position="93"/>
    </location>
</feature>
<evidence type="ECO:0000259" key="7">
    <source>
        <dbReference type="Pfam" id="PF19358"/>
    </source>
</evidence>
<feature type="transmembrane region" description="Helical" evidence="5">
    <location>
        <begin position="221"/>
        <end position="236"/>
    </location>
</feature>
<dbReference type="PANTHER" id="PTHR37422:SF23">
    <property type="entry name" value="TEICHURONIC ACID BIOSYNTHESIS PROTEIN TUAE"/>
    <property type="match status" value="1"/>
</dbReference>
<feature type="transmembrane region" description="Helical" evidence="5">
    <location>
        <begin position="43"/>
        <end position="64"/>
    </location>
</feature>
<keyword evidence="9" id="KW-1185">Reference proteome</keyword>
<feature type="transmembrane region" description="Helical" evidence="5">
    <location>
        <begin position="410"/>
        <end position="433"/>
    </location>
</feature>
<evidence type="ECO:0000313" key="9">
    <source>
        <dbReference type="Proteomes" id="UP000253727"/>
    </source>
</evidence>
<dbReference type="InterPro" id="IPR007016">
    <property type="entry name" value="O-antigen_ligase-rel_domated"/>
</dbReference>
<evidence type="ECO:0000256" key="5">
    <source>
        <dbReference type="SAM" id="Phobius"/>
    </source>
</evidence>
<reference evidence="8 9" key="1">
    <citation type="submission" date="2018-04" db="EMBL/GenBank/DDBJ databases">
        <title>Altererythrobacter sp. HME9302 genome sequencing and assembly.</title>
        <authorList>
            <person name="Kang H."/>
            <person name="Kim H."/>
            <person name="Joh K."/>
        </authorList>
    </citation>
    <scope>NUCLEOTIDE SEQUENCE [LARGE SCALE GENOMIC DNA]</scope>
    <source>
        <strain evidence="8 9">HME9302</strain>
    </source>
</reference>
<dbReference type="RefSeq" id="WP_115367285.1">
    <property type="nucleotide sequence ID" value="NZ_QBKA01000002.1"/>
</dbReference>
<dbReference type="InterPro" id="IPR051533">
    <property type="entry name" value="WaaL-like"/>
</dbReference>
<comment type="subcellular location">
    <subcellularLocation>
        <location evidence="1">Membrane</location>
        <topology evidence="1">Multi-pass membrane protein</topology>
    </subcellularLocation>
</comment>
<feature type="transmembrane region" description="Helical" evidence="5">
    <location>
        <begin position="105"/>
        <end position="121"/>
    </location>
</feature>
<sequence length="472" mass="52315">MIDLALFLFIMALLALGTRRPFLWVLTYIYIDILTPQRIGWSITPALPLSLIAFCAAFAGWLAVDSKRDMRVGVRQGLMVLLLAYAFLTTGWADFPEDAAHKWGWVWKALVFAIFLPFTLTTRLRIEAAALVMVLTAGAIIINGGLKTALGGGGYASLYLFVNDNSGIYESSTLSTVAIAIIPLILWFTRHGTVFLPDWRVKLFGYALVFACLLIPVGTEARTGLVCIAVLALVMLRDAKRRLMVLMAGGVLGLAALPFLPQTFYDRMETITGHQQDMSASTRVAVWNWTLDYVEANPWGGGFDAYRGNKFTYELPVEEEAGETTTIVTREEVTDEARAYHSAYFEVLGEQGWFGLTVWLLLHGLGLVQMEVLRRRWRMKAALDTGDGDAAAVTDGWQAPLASALQYGQIVYLVGSLFVGIAYQPFVLLFLALQIGLWNYCKTRESAARETDRRARRARLRTKVAQTAAAPS</sequence>
<evidence type="ECO:0000256" key="4">
    <source>
        <dbReference type="ARBA" id="ARBA00023136"/>
    </source>
</evidence>
<keyword evidence="3 5" id="KW-1133">Transmembrane helix</keyword>
<name>A0A369Q9B8_9SPHN</name>
<keyword evidence="2 5" id="KW-0812">Transmembrane</keyword>
<organism evidence="8 9">
    <name type="scientific">Alteripontixanthobacter maritimus</name>
    <dbReference type="NCBI Taxonomy" id="2161824"/>
    <lineage>
        <taxon>Bacteria</taxon>
        <taxon>Pseudomonadati</taxon>
        <taxon>Pseudomonadota</taxon>
        <taxon>Alphaproteobacteria</taxon>
        <taxon>Sphingomonadales</taxon>
        <taxon>Erythrobacteraceae</taxon>
        <taxon>Alteripontixanthobacter</taxon>
    </lineage>
</organism>
<proteinExistence type="predicted"/>
<feature type="transmembrane region" description="Helical" evidence="5">
    <location>
        <begin position="243"/>
        <end position="260"/>
    </location>
</feature>
<dbReference type="InterPro" id="IPR045979">
    <property type="entry name" value="DUF5935"/>
</dbReference>
<dbReference type="Proteomes" id="UP000253727">
    <property type="component" value="Unassembled WGS sequence"/>
</dbReference>
<dbReference type="PANTHER" id="PTHR37422">
    <property type="entry name" value="TEICHURONIC ACID BIOSYNTHESIS PROTEIN TUAE"/>
    <property type="match status" value="1"/>
</dbReference>
<feature type="transmembrane region" description="Helical" evidence="5">
    <location>
        <begin position="128"/>
        <end position="146"/>
    </location>
</feature>
<feature type="transmembrane region" description="Helical" evidence="5">
    <location>
        <begin position="166"/>
        <end position="187"/>
    </location>
</feature>